<organism evidence="4 5">
    <name type="scientific">Dimargaris cristalligena</name>
    <dbReference type="NCBI Taxonomy" id="215637"/>
    <lineage>
        <taxon>Eukaryota</taxon>
        <taxon>Fungi</taxon>
        <taxon>Fungi incertae sedis</taxon>
        <taxon>Zoopagomycota</taxon>
        <taxon>Kickxellomycotina</taxon>
        <taxon>Dimargaritomycetes</taxon>
        <taxon>Dimargaritales</taxon>
        <taxon>Dimargaritaceae</taxon>
        <taxon>Dimargaris</taxon>
    </lineage>
</organism>
<name>A0A4Q0A127_9FUNG</name>
<feature type="compositionally biased region" description="Low complexity" evidence="2">
    <location>
        <begin position="216"/>
        <end position="235"/>
    </location>
</feature>
<feature type="region of interest" description="Disordered" evidence="2">
    <location>
        <begin position="192"/>
        <end position="243"/>
    </location>
</feature>
<evidence type="ECO:0000256" key="1">
    <source>
        <dbReference type="ARBA" id="ARBA00024336"/>
    </source>
</evidence>
<evidence type="ECO:0000313" key="5">
    <source>
        <dbReference type="Proteomes" id="UP000268162"/>
    </source>
</evidence>
<dbReference type="AlphaFoldDB" id="A0A4Q0A127"/>
<evidence type="ECO:0000256" key="2">
    <source>
        <dbReference type="SAM" id="MobiDB-lite"/>
    </source>
</evidence>
<dbReference type="Proteomes" id="UP000268162">
    <property type="component" value="Unassembled WGS sequence"/>
</dbReference>
<feature type="compositionally biased region" description="Low complexity" evidence="2">
    <location>
        <begin position="940"/>
        <end position="951"/>
    </location>
</feature>
<dbReference type="Pfam" id="PF19314">
    <property type="entry name" value="DUF5917"/>
    <property type="match status" value="1"/>
</dbReference>
<feature type="compositionally biased region" description="Polar residues" evidence="2">
    <location>
        <begin position="192"/>
        <end position="210"/>
    </location>
</feature>
<comment type="similarity">
    <text evidence="1">Belongs to the FHIP family.</text>
</comment>
<evidence type="ECO:0000313" key="4">
    <source>
        <dbReference type="EMBL" id="RKP39448.1"/>
    </source>
</evidence>
<feature type="region of interest" description="Disordered" evidence="2">
    <location>
        <begin position="657"/>
        <end position="692"/>
    </location>
</feature>
<dbReference type="PANTHER" id="PTHR21705:SF11">
    <property type="entry name" value="FHIP FAMILY PROTEIN CG3558"/>
    <property type="match status" value="1"/>
</dbReference>
<evidence type="ECO:0000259" key="3">
    <source>
        <dbReference type="Pfam" id="PF19314"/>
    </source>
</evidence>
<reference evidence="5" key="1">
    <citation type="journal article" date="2018" name="Nat. Microbiol.">
        <title>Leveraging single-cell genomics to expand the fungal tree of life.</title>
        <authorList>
            <person name="Ahrendt S.R."/>
            <person name="Quandt C.A."/>
            <person name="Ciobanu D."/>
            <person name="Clum A."/>
            <person name="Salamov A."/>
            <person name="Andreopoulos B."/>
            <person name="Cheng J.F."/>
            <person name="Woyke T."/>
            <person name="Pelin A."/>
            <person name="Henrissat B."/>
            <person name="Reynolds N.K."/>
            <person name="Benny G.L."/>
            <person name="Smith M.E."/>
            <person name="James T.Y."/>
            <person name="Grigoriev I.V."/>
        </authorList>
    </citation>
    <scope>NUCLEOTIDE SEQUENCE [LARGE SCALE GENOMIC DNA]</scope>
    <source>
        <strain evidence="5">RSA 468</strain>
    </source>
</reference>
<sequence>MDYIARLTKKLGTPKKAKPTSAMQLAKFEKAWNYCHKTYFLQDKRVDAKVSHTIIPQNLKIMVDILVEEEHQPEAGDNYTGICLEFFLRNNVLASLVNLSEADCPSGLLGEVIRTISSLVELLDMRFLVHKNVHTPLLNLLRSSVSNPQHSVKYQDDLVDLTYLLCSKIHEFPEILHIFFLDRSWLQPNHTYSDRGTPSPVSTTESTLANPTREVLSTTPPSRSIPSPLLTSRSPGAASVLSPGPRDKEYEFLLFTYLLQFVHKEGKTGDFARTGLSFLIELTDDKELSHFILHSSDLCTILSASMGALYSQLPRRLLVTFEENLSSPTSDGAPLPGSLIGTVPTVATAAALSAATSVDMPGGEGSPTGAPRDPTTLAGRSSVSEEPPVDTNLTDAMESSTSPEFHEVMVSFLKLAEFYQEILYRCPNPTVHRGLALSFQTHFLETVLYPSIMESSDTDGTAVAVMSYIELLLVTLKPGELVDTIMRFLLGSDDPDDDAPLYHYLPEVSHPNSPLHATIPPKTPTVAFNLKDLICTNLQSTSRPTIIAALKLWTTILTHHCLYTNQLMDTLPPLSQRDPSSTPWSSLPSHGLSPIQRHRRDMEAYSYLLGLIDGTGTATPVFGYGSYLTDTEAAWTTHQDYHSAADNVIQLGRANTFLSNTNNEDPNNPNVNGLGAGSRPPMSRKYSRQLGTPLPPSQPPLGIFGFGTGQVASACCSPYRLNQADPLILALFNLLAQFFSHSVDINLALTGVVAALASCGYRELDGLFVFDMPPTASNSGTATLTGTAGATSGSLPKLVGVPGAGPAGKDTNWATRPGLTAQPSIFALLHSLAQRVTEFREGMTDFEERLVRTRGTLLLSSPYPGEDPTASGDVVPTTPTPTSLLAWLDKSPIKSPRGPGAMGSNPNLLSPRMDPLKSPTPTAVSGMASSTSQLGGGGSLRRSSVSSSTSSMRPGLPYHSDLGTGPTAKDPLNRVLDQSKKTKVVYSSLCENVLILEEFIKELISIVQVRRTNHNKCESPFP</sequence>
<keyword evidence="5" id="KW-1185">Reference proteome</keyword>
<dbReference type="EMBL" id="ML002271">
    <property type="protein sequence ID" value="RKP39448.1"/>
    <property type="molecule type" value="Genomic_DNA"/>
</dbReference>
<feature type="region of interest" description="Disordered" evidence="2">
    <location>
        <begin position="892"/>
        <end position="971"/>
    </location>
</feature>
<dbReference type="InterPro" id="IPR019384">
    <property type="entry name" value="FHIP"/>
</dbReference>
<accession>A0A4Q0A127</accession>
<proteinExistence type="inferred from homology"/>
<feature type="compositionally biased region" description="Low complexity" evidence="2">
    <location>
        <begin position="660"/>
        <end position="672"/>
    </location>
</feature>
<dbReference type="InterPro" id="IPR045669">
    <property type="entry name" value="FHIP_C"/>
</dbReference>
<feature type="domain" description="FHF complex subunit HOOK-interacting protein C-terminal" evidence="3">
    <location>
        <begin position="725"/>
        <end position="769"/>
    </location>
</feature>
<gene>
    <name evidence="4" type="ORF">BJ085DRAFT_27551</name>
</gene>
<dbReference type="STRING" id="215637.A0A4Q0A127"/>
<protein>
    <submittedName>
        <fullName evidence="4">Retinoic acid induced 16-like protein-domain-containing protein</fullName>
    </submittedName>
</protein>
<feature type="region of interest" description="Disordered" evidence="2">
    <location>
        <begin position="357"/>
        <end position="397"/>
    </location>
</feature>
<dbReference type="Pfam" id="PF10257">
    <property type="entry name" value="RAI16-like"/>
    <property type="match status" value="1"/>
</dbReference>
<dbReference type="PANTHER" id="PTHR21705">
    <property type="entry name" value="RAI16 PROTEIN-RELATED"/>
    <property type="match status" value="1"/>
</dbReference>